<name>A0A4Y8PHE2_9BACT</name>
<evidence type="ECO:0008006" key="4">
    <source>
        <dbReference type="Google" id="ProtNLM"/>
    </source>
</evidence>
<dbReference type="AlphaFoldDB" id="A0A4Y8PHE2"/>
<dbReference type="Proteomes" id="UP000297713">
    <property type="component" value="Unassembled WGS sequence"/>
</dbReference>
<dbReference type="OrthoDB" id="178264at2"/>
<accession>A0A4Y8PHE2</accession>
<evidence type="ECO:0000313" key="2">
    <source>
        <dbReference type="EMBL" id="TFE73409.1"/>
    </source>
</evidence>
<comment type="caution">
    <text evidence="2">The sequence shown here is derived from an EMBL/GenBank/DDBJ whole genome shotgun (WGS) entry which is preliminary data.</text>
</comment>
<feature type="transmembrane region" description="Helical" evidence="1">
    <location>
        <begin position="7"/>
        <end position="31"/>
    </location>
</feature>
<dbReference type="RefSeq" id="WP_134438908.1">
    <property type="nucleotide sequence ID" value="NZ_LXQC01000001.1"/>
</dbReference>
<keyword evidence="3" id="KW-1185">Reference proteome</keyword>
<reference evidence="2 3" key="1">
    <citation type="submission" date="2016-05" db="EMBL/GenBank/DDBJ databases">
        <title>Diversity and Homogeneity among Thermoacidophilic Verrucomicrobia Methanotrophs Linked with Geographical Origin.</title>
        <authorList>
            <person name="Erikstad H.-A."/>
            <person name="Smestad N.B."/>
            <person name="Ceballos R.M."/>
            <person name="Birkeland N.-K."/>
        </authorList>
    </citation>
    <scope>NUCLEOTIDE SEQUENCE [LARGE SCALE GENOMIC DNA]</scope>
    <source>
        <strain evidence="2 3">Phi</strain>
    </source>
</reference>
<protein>
    <recommendedName>
        <fullName evidence="4">AsmA domain-containing protein</fullName>
    </recommendedName>
</protein>
<organism evidence="2 3">
    <name type="scientific">Methylacidiphilum caldifontis</name>
    <dbReference type="NCBI Taxonomy" id="2795386"/>
    <lineage>
        <taxon>Bacteria</taxon>
        <taxon>Pseudomonadati</taxon>
        <taxon>Verrucomicrobiota</taxon>
        <taxon>Methylacidiphilae</taxon>
        <taxon>Methylacidiphilales</taxon>
        <taxon>Methylacidiphilaceae</taxon>
        <taxon>Methylacidiphilum (ex Ratnadevi et al. 2023)</taxon>
    </lineage>
</organism>
<keyword evidence="1" id="KW-0472">Membrane</keyword>
<keyword evidence="1" id="KW-0812">Transmembrane</keyword>
<sequence length="454" mass="50663">MYKKLSYLFIIALVLILGVFVAFISIVNFYLSSQGFRDFLSEKITRVIQVDGKFSPIHIQGNALSAEKYLGYGEPSSPIKQIDATSIECQLLLRKIFSRLIYIKQLKVDHLRVDFKKQDFQHPNSSISASPSSNPVEKRPLKESILTQFIPTKVELGQITIKSSTVSWPQDIAGGGKLENSSFELNKSEGTDMWIGQGSGGNLYMGSYPPFKLKELLFKLFSDHCYIQRLVLLHDLHGQVEISGEWSWKNREKNIEINLTALPLPLFIPPSWKGKINGNIYGKTFLTQSKASETSLEGTIHLENGVIGDLPLFASLALFGTKESVPLDLAKANLYVTKNKTQLNHIELEAKGKIKLEGQIEIDGDQIRGELLTGINPEQLKLIPGAKQKVFVQEKEGYQWTTVNITGSVEDPKEDLTPRITAAATSTLKENAGQILQSALDFLKKIQNQKPSSQ</sequence>
<proteinExistence type="predicted"/>
<evidence type="ECO:0000313" key="3">
    <source>
        <dbReference type="Proteomes" id="UP000297713"/>
    </source>
</evidence>
<evidence type="ECO:0000256" key="1">
    <source>
        <dbReference type="SAM" id="Phobius"/>
    </source>
</evidence>
<gene>
    <name evidence="2" type="ORF">A7Q10_00150</name>
</gene>
<keyword evidence="1" id="KW-1133">Transmembrane helix</keyword>
<dbReference type="EMBL" id="LXQC01000001">
    <property type="protein sequence ID" value="TFE73409.1"/>
    <property type="molecule type" value="Genomic_DNA"/>
</dbReference>